<dbReference type="Gene3D" id="3.40.50.2300">
    <property type="match status" value="2"/>
</dbReference>
<dbReference type="InterPro" id="IPR028082">
    <property type="entry name" value="Peripla_BP_I"/>
</dbReference>
<dbReference type="PANTHER" id="PTHR30146:SF33">
    <property type="entry name" value="TRANSCRIPTIONAL REGULATOR"/>
    <property type="match status" value="1"/>
</dbReference>
<keyword evidence="3" id="KW-0804">Transcription</keyword>
<dbReference type="Gene3D" id="1.10.260.40">
    <property type="entry name" value="lambda repressor-like DNA-binding domains"/>
    <property type="match status" value="1"/>
</dbReference>
<dbReference type="CDD" id="cd01575">
    <property type="entry name" value="PBP1_GntR"/>
    <property type="match status" value="1"/>
</dbReference>
<dbReference type="SMART" id="SM00354">
    <property type="entry name" value="HTH_LACI"/>
    <property type="match status" value="1"/>
</dbReference>
<evidence type="ECO:0000256" key="3">
    <source>
        <dbReference type="ARBA" id="ARBA00023163"/>
    </source>
</evidence>
<feature type="domain" description="HTH lacI-type" evidence="4">
    <location>
        <begin position="18"/>
        <end position="72"/>
    </location>
</feature>
<dbReference type="InterPro" id="IPR000843">
    <property type="entry name" value="HTH_LacI"/>
</dbReference>
<evidence type="ECO:0000259" key="4">
    <source>
        <dbReference type="PROSITE" id="PS50932"/>
    </source>
</evidence>
<dbReference type="SUPFAM" id="SSF47413">
    <property type="entry name" value="lambda repressor-like DNA-binding domains"/>
    <property type="match status" value="1"/>
</dbReference>
<protein>
    <submittedName>
        <fullName evidence="5">LacI family transcriptional regulator</fullName>
    </submittedName>
</protein>
<proteinExistence type="predicted"/>
<dbReference type="RefSeq" id="WP_067844698.1">
    <property type="nucleotide sequence ID" value="NZ_LGTW01000002.1"/>
</dbReference>
<dbReference type="PATRIC" id="fig|59750.3.peg.2878"/>
<dbReference type="AlphaFoldDB" id="A0A132PTD2"/>
<evidence type="ECO:0000256" key="1">
    <source>
        <dbReference type="ARBA" id="ARBA00023015"/>
    </source>
</evidence>
<evidence type="ECO:0000313" key="5">
    <source>
        <dbReference type="EMBL" id="KWX25591.1"/>
    </source>
</evidence>
<dbReference type="GO" id="GO:0003700">
    <property type="term" value="F:DNA-binding transcription factor activity"/>
    <property type="evidence" value="ECO:0007669"/>
    <property type="project" value="TreeGrafter"/>
</dbReference>
<name>A0A132PTD2_9MYCO</name>
<dbReference type="SUPFAM" id="SSF53822">
    <property type="entry name" value="Periplasmic binding protein-like I"/>
    <property type="match status" value="1"/>
</dbReference>
<dbReference type="Proteomes" id="UP000070612">
    <property type="component" value="Unassembled WGS sequence"/>
</dbReference>
<dbReference type="EMBL" id="LGTW01000002">
    <property type="protein sequence ID" value="KWX25591.1"/>
    <property type="molecule type" value="Genomic_DNA"/>
</dbReference>
<dbReference type="InterPro" id="IPR046335">
    <property type="entry name" value="LacI/GalR-like_sensor"/>
</dbReference>
<dbReference type="GO" id="GO:0000976">
    <property type="term" value="F:transcription cis-regulatory region binding"/>
    <property type="evidence" value="ECO:0007669"/>
    <property type="project" value="TreeGrafter"/>
</dbReference>
<dbReference type="InterPro" id="IPR010982">
    <property type="entry name" value="Lambda_DNA-bd_dom_sf"/>
</dbReference>
<keyword evidence="2" id="KW-0238">DNA-binding</keyword>
<dbReference type="Pfam" id="PF13377">
    <property type="entry name" value="Peripla_BP_3"/>
    <property type="match status" value="1"/>
</dbReference>
<evidence type="ECO:0000313" key="6">
    <source>
        <dbReference type="Proteomes" id="UP000070612"/>
    </source>
</evidence>
<dbReference type="PANTHER" id="PTHR30146">
    <property type="entry name" value="LACI-RELATED TRANSCRIPTIONAL REPRESSOR"/>
    <property type="match status" value="1"/>
</dbReference>
<reference evidence="5 6" key="1">
    <citation type="submission" date="2015-07" db="EMBL/GenBank/DDBJ databases">
        <title>A draft genome sequence of Mycobacterium wolinskyi.</title>
        <authorList>
            <person name="de Man T.J."/>
            <person name="Perry K.A."/>
            <person name="Coulliette A.D."/>
            <person name="Jensen B."/>
            <person name="Toney N.C."/>
            <person name="Limbago B.M."/>
            <person name="Noble-Wang J."/>
        </authorList>
    </citation>
    <scope>NUCLEOTIDE SEQUENCE [LARGE SCALE GENOMIC DNA]</scope>
    <source>
        <strain evidence="5 6">CDC_01</strain>
    </source>
</reference>
<sequence length="348" mass="37195">MAGGEERRRRAAAATSTATMADVAELAGVSAQTVSRVLRQPHSVSETTRRKVHEAIRASGYVPNRAASHLASNQSHTVAAILPVLSASVFADTMQAASAVLSPAGYQIQLGYTDYRTSTEEDLIRNFLGWRPDGFFIVGALHTPAAAAMLRSADVPIVETWGWSDQPLDLLVGFSNRRAIADLVRALVAKGHEKLAFAGVLTPGDERAAERRAGFTEVVEELFPGQPLRIVNMAEEPVAMRTGRKLLERVVGDHPDVTAAVFSSDIFAAGAVLSAKRLGIDVPADLAITGFGDFEISAMLEPALTTVAIDAEAIGARAAEILLDRMRGEEPPARQLDVGYTIRMRDSA</sequence>
<organism evidence="5 6">
    <name type="scientific">Mycolicibacterium wolinskyi</name>
    <dbReference type="NCBI Taxonomy" id="59750"/>
    <lineage>
        <taxon>Bacteria</taxon>
        <taxon>Bacillati</taxon>
        <taxon>Actinomycetota</taxon>
        <taxon>Actinomycetes</taxon>
        <taxon>Mycobacteriales</taxon>
        <taxon>Mycobacteriaceae</taxon>
        <taxon>Mycolicibacterium</taxon>
    </lineage>
</organism>
<accession>A0A132PTD2</accession>
<comment type="caution">
    <text evidence="5">The sequence shown here is derived from an EMBL/GenBank/DDBJ whole genome shotgun (WGS) entry which is preliminary data.</text>
</comment>
<gene>
    <name evidence="5" type="ORF">AFM11_04985</name>
</gene>
<dbReference type="CDD" id="cd01392">
    <property type="entry name" value="HTH_LacI"/>
    <property type="match status" value="1"/>
</dbReference>
<dbReference type="PROSITE" id="PS50932">
    <property type="entry name" value="HTH_LACI_2"/>
    <property type="match status" value="1"/>
</dbReference>
<dbReference type="PROSITE" id="PS00356">
    <property type="entry name" value="HTH_LACI_1"/>
    <property type="match status" value="1"/>
</dbReference>
<evidence type="ECO:0000256" key="2">
    <source>
        <dbReference type="ARBA" id="ARBA00023125"/>
    </source>
</evidence>
<dbReference type="Pfam" id="PF00356">
    <property type="entry name" value="LacI"/>
    <property type="match status" value="1"/>
</dbReference>
<keyword evidence="6" id="KW-1185">Reference proteome</keyword>
<keyword evidence="1" id="KW-0805">Transcription regulation</keyword>